<keyword evidence="6" id="KW-0597">Phosphoprotein</keyword>
<feature type="transmembrane region" description="Helical" evidence="22">
    <location>
        <begin position="856"/>
        <end position="878"/>
    </location>
</feature>
<reference evidence="24 25" key="1">
    <citation type="submission" date="2019-05" db="EMBL/GenBank/DDBJ databases">
        <title>Mikania micrantha, genome provides insights into the molecular mechanism of rapid growth.</title>
        <authorList>
            <person name="Liu B."/>
        </authorList>
    </citation>
    <scope>NUCLEOTIDE SEQUENCE [LARGE SCALE GENOMIC DNA]</scope>
    <source>
        <strain evidence="24">NLD-2019</strain>
        <tissue evidence="24">Leaf</tissue>
    </source>
</reference>
<evidence type="ECO:0000256" key="15">
    <source>
        <dbReference type="ARBA" id="ARBA00022989"/>
    </source>
</evidence>
<comment type="similarity">
    <text evidence="2">Belongs to the protein kinase superfamily. Ser/Thr protein kinase family.</text>
</comment>
<dbReference type="InterPro" id="IPR001245">
    <property type="entry name" value="Ser-Thr/Tyr_kinase_cat_dom"/>
</dbReference>
<dbReference type="Pfam" id="PF08263">
    <property type="entry name" value="LRRNT_2"/>
    <property type="match status" value="1"/>
</dbReference>
<dbReference type="FunFam" id="3.80.10.10:FF:000095">
    <property type="entry name" value="LRR receptor-like serine/threonine-protein kinase GSO1"/>
    <property type="match status" value="1"/>
</dbReference>
<dbReference type="InterPro" id="IPR017441">
    <property type="entry name" value="Protein_kinase_ATP_BS"/>
</dbReference>
<organism evidence="24 25">
    <name type="scientific">Mikania micrantha</name>
    <name type="common">bitter vine</name>
    <dbReference type="NCBI Taxonomy" id="192012"/>
    <lineage>
        <taxon>Eukaryota</taxon>
        <taxon>Viridiplantae</taxon>
        <taxon>Streptophyta</taxon>
        <taxon>Embryophyta</taxon>
        <taxon>Tracheophyta</taxon>
        <taxon>Spermatophyta</taxon>
        <taxon>Magnoliopsida</taxon>
        <taxon>eudicotyledons</taxon>
        <taxon>Gunneridae</taxon>
        <taxon>Pentapetalae</taxon>
        <taxon>asterids</taxon>
        <taxon>campanulids</taxon>
        <taxon>Asterales</taxon>
        <taxon>Asteraceae</taxon>
        <taxon>Asteroideae</taxon>
        <taxon>Heliantheae alliance</taxon>
        <taxon>Eupatorieae</taxon>
        <taxon>Mikania</taxon>
    </lineage>
</organism>
<name>A0A5N6M508_9ASTR</name>
<dbReference type="SMART" id="SM00365">
    <property type="entry name" value="LRR_SD22"/>
    <property type="match status" value="7"/>
</dbReference>
<dbReference type="Pfam" id="PF00560">
    <property type="entry name" value="LRR_1"/>
    <property type="match status" value="6"/>
</dbReference>
<keyword evidence="12 21" id="KW-0547">Nucleotide-binding</keyword>
<dbReference type="EC" id="2.7.11.1" evidence="3"/>
<evidence type="ECO:0000256" key="14">
    <source>
        <dbReference type="ARBA" id="ARBA00022840"/>
    </source>
</evidence>
<dbReference type="OrthoDB" id="676979at2759"/>
<dbReference type="GO" id="GO:0005524">
    <property type="term" value="F:ATP binding"/>
    <property type="evidence" value="ECO:0007669"/>
    <property type="project" value="UniProtKB-UniRule"/>
</dbReference>
<dbReference type="FunFam" id="3.80.10.10:FF:000317">
    <property type="entry name" value="Inactive leucine-rich repeat receptor-like protein kinase"/>
    <property type="match status" value="1"/>
</dbReference>
<keyword evidence="14 21" id="KW-0067">ATP-binding</keyword>
<keyword evidence="16 22" id="KW-0472">Membrane</keyword>
<keyword evidence="17" id="KW-0675">Receptor</keyword>
<keyword evidence="4" id="KW-1003">Cell membrane</keyword>
<dbReference type="InterPro" id="IPR008271">
    <property type="entry name" value="Ser/Thr_kinase_AS"/>
</dbReference>
<evidence type="ECO:0000256" key="3">
    <source>
        <dbReference type="ARBA" id="ARBA00012513"/>
    </source>
</evidence>
<keyword evidence="8" id="KW-0808">Transferase</keyword>
<evidence type="ECO:0000256" key="4">
    <source>
        <dbReference type="ARBA" id="ARBA00022475"/>
    </source>
</evidence>
<keyword evidence="13" id="KW-0418">Kinase</keyword>
<dbReference type="GO" id="GO:0005886">
    <property type="term" value="C:plasma membrane"/>
    <property type="evidence" value="ECO:0007669"/>
    <property type="project" value="UniProtKB-SubCell"/>
</dbReference>
<evidence type="ECO:0000256" key="22">
    <source>
        <dbReference type="SAM" id="Phobius"/>
    </source>
</evidence>
<evidence type="ECO:0000256" key="13">
    <source>
        <dbReference type="ARBA" id="ARBA00022777"/>
    </source>
</evidence>
<evidence type="ECO:0000256" key="12">
    <source>
        <dbReference type="ARBA" id="ARBA00022741"/>
    </source>
</evidence>
<comment type="subcellular location">
    <subcellularLocation>
        <location evidence="1">Cell membrane</location>
        <topology evidence="1">Single-pass membrane protein</topology>
    </subcellularLocation>
</comment>
<keyword evidence="10" id="KW-0732">Signal</keyword>
<dbReference type="GO" id="GO:0009791">
    <property type="term" value="P:post-embryonic development"/>
    <property type="evidence" value="ECO:0007669"/>
    <property type="project" value="UniProtKB-ARBA"/>
</dbReference>
<evidence type="ECO:0000256" key="7">
    <source>
        <dbReference type="ARBA" id="ARBA00022614"/>
    </source>
</evidence>
<keyword evidence="5" id="KW-0723">Serine/threonine-protein kinase</keyword>
<dbReference type="Proteomes" id="UP000326396">
    <property type="component" value="Linkage Group LG7"/>
</dbReference>
<evidence type="ECO:0000256" key="18">
    <source>
        <dbReference type="ARBA" id="ARBA00023180"/>
    </source>
</evidence>
<evidence type="ECO:0000256" key="16">
    <source>
        <dbReference type="ARBA" id="ARBA00023136"/>
    </source>
</evidence>
<dbReference type="SUPFAM" id="SSF56112">
    <property type="entry name" value="Protein kinase-like (PK-like)"/>
    <property type="match status" value="1"/>
</dbReference>
<dbReference type="GO" id="GO:0004674">
    <property type="term" value="F:protein serine/threonine kinase activity"/>
    <property type="evidence" value="ECO:0007669"/>
    <property type="project" value="UniProtKB-KW"/>
</dbReference>
<evidence type="ECO:0000313" key="25">
    <source>
        <dbReference type="Proteomes" id="UP000326396"/>
    </source>
</evidence>
<keyword evidence="11" id="KW-0677">Repeat</keyword>
<dbReference type="SUPFAM" id="SSF52047">
    <property type="entry name" value="RNI-like"/>
    <property type="match status" value="2"/>
</dbReference>
<evidence type="ECO:0000256" key="20">
    <source>
        <dbReference type="ARBA" id="ARBA00048679"/>
    </source>
</evidence>
<evidence type="ECO:0000256" key="17">
    <source>
        <dbReference type="ARBA" id="ARBA00023170"/>
    </source>
</evidence>
<feature type="binding site" evidence="21">
    <location>
        <position position="939"/>
    </location>
    <ligand>
        <name>ATP</name>
        <dbReference type="ChEBI" id="CHEBI:30616"/>
    </ligand>
</feature>
<dbReference type="Gene3D" id="1.10.510.10">
    <property type="entry name" value="Transferase(Phosphotransferase) domain 1"/>
    <property type="match status" value="1"/>
</dbReference>
<comment type="caution">
    <text evidence="24">The sequence shown here is derived from an EMBL/GenBank/DDBJ whole genome shotgun (WGS) entry which is preliminary data.</text>
</comment>
<dbReference type="PROSITE" id="PS50011">
    <property type="entry name" value="PROTEIN_KINASE_DOM"/>
    <property type="match status" value="1"/>
</dbReference>
<evidence type="ECO:0000256" key="5">
    <source>
        <dbReference type="ARBA" id="ARBA00022527"/>
    </source>
</evidence>
<sequence length="1191" mass="133295">MEIEKRMSKNPNQKKTKGWREAIKAQIDVDPHGILSKNWSAKALVCNWKGVTCGFRSGTQLRVVELDLSYMGLVGSISPHIGNLSFLELLDLTNNSFHGSIPPEIAHLRHLEEVYMGNNSLTGTLQLSYFNNMPNLQILHLYQNNLTGTLSTYFLNNNMTSLKTLRLSHNSLHGNIPKEIGNRSCLHDFHVNDNQLSGFVPPTFLNHSCLRKIELSVNRLSGSLPDDMCSDLQLGNLRLFFISDNEFTGPFPSSIVKCQQLRYLSMSMNKFNGVIPREIGNLTLLKQLFLGDNDLQGIIPGEIGKLKRLEILSISKGNLEGHVSQFIFNMSCLKLIDFSNNNLSGVVFPADIDINVSINLEELYLTNNHFTGQLHTAAALWKMKKMRKLGLSVNNFTGNIPSQLANLTHLTHLYLGTNTLTGVIPDEINRLHHLEELSLQDNSIGGNIKFNISTLKKLDLSNNSFSCDLPTDMGFWLPNLQEIYLAYNAFRGTLPSSIINASKLWVMDLSVNSFSGSIPITIGRLELMEILLFSKNYFTVEGSKLSFLSSLTNCRKLRTLSFAYNPFKAFLPTSISNLSTSLRTLEAYDCGIRGFIPSGIGNLSDLRRLGLDTNELEGSIPTTLGKLQNIGQLYLEKNRLQGGVPKELCLLKKLEELYLSENLLSGIIPPCLGDIDSLAWLFLDSNTLTSTIPSPFLSHKSLLVLNLSSNILIGNLPSSIGSSNSPLTMLDLSFNRLSGDIPSTIGGYEMLDRLSLAHNNLQGPIPESLGKLISLELLDLSQNNLSGMIPRSLETLMHLEYLNLSFNMLQGEIPSRGRFNNFFASSFMHNKDLCGAPKLEVLPCRSKEHESKTSSYLKYILPVIASIVGLAVVAYLLIRHRKHTRKDMETPSLIEWTRVSYYEIVRATESFDESNLIGKGAYGSVFKGKLSNGEDVAIKVFDLLSEGALKSFNVECEVIRNIRHRNLVRIISSCTNLDFRCLVMEYMPNGSLEQWLYSHNNHLILEQRLQILIDVASAMEYLHHGQSNPIIHCDLKPSNVLLDEEMHARVGDFGIAKIFGEKEFKLRTTTLGTIGYMAPEYGMEGIVSPETDVYSFGILLLETFTRKKPTEEMFSGEVSLRSWVLEAIQSSVFEVVDEDLINEHLYSKQESLASVFNLAMDCTSESSSMRISMKETVVRLCKIQKNYLANN</sequence>
<dbReference type="SMART" id="SM00220">
    <property type="entry name" value="S_TKc"/>
    <property type="match status" value="1"/>
</dbReference>
<proteinExistence type="inferred from homology"/>
<dbReference type="PROSITE" id="PS00107">
    <property type="entry name" value="PROTEIN_KINASE_ATP"/>
    <property type="match status" value="1"/>
</dbReference>
<dbReference type="Pfam" id="PF07714">
    <property type="entry name" value="PK_Tyr_Ser-Thr"/>
    <property type="match status" value="1"/>
</dbReference>
<evidence type="ECO:0000256" key="9">
    <source>
        <dbReference type="ARBA" id="ARBA00022692"/>
    </source>
</evidence>
<evidence type="ECO:0000256" key="1">
    <source>
        <dbReference type="ARBA" id="ARBA00004162"/>
    </source>
</evidence>
<dbReference type="EMBL" id="SZYD01000017">
    <property type="protein sequence ID" value="KAD3069009.1"/>
    <property type="molecule type" value="Genomic_DNA"/>
</dbReference>
<evidence type="ECO:0000256" key="6">
    <source>
        <dbReference type="ARBA" id="ARBA00022553"/>
    </source>
</evidence>
<evidence type="ECO:0000256" key="19">
    <source>
        <dbReference type="ARBA" id="ARBA00047899"/>
    </source>
</evidence>
<keyword evidence="18" id="KW-0325">Glycoprotein</keyword>
<feature type="domain" description="Protein kinase" evidence="23">
    <location>
        <begin position="911"/>
        <end position="1188"/>
    </location>
</feature>
<evidence type="ECO:0000256" key="21">
    <source>
        <dbReference type="PROSITE-ProRule" id="PRU10141"/>
    </source>
</evidence>
<dbReference type="InterPro" id="IPR001611">
    <property type="entry name" value="Leu-rich_rpt"/>
</dbReference>
<dbReference type="InterPro" id="IPR050647">
    <property type="entry name" value="Plant_LRR-RLKs"/>
</dbReference>
<dbReference type="Pfam" id="PF13855">
    <property type="entry name" value="LRR_8"/>
    <property type="match status" value="2"/>
</dbReference>
<dbReference type="PRINTS" id="PR00019">
    <property type="entry name" value="LEURICHRPT"/>
</dbReference>
<accession>A0A5N6M508</accession>
<protein>
    <recommendedName>
        <fullName evidence="3">non-specific serine/threonine protein kinase</fullName>
        <ecNumber evidence="3">2.7.11.1</ecNumber>
    </recommendedName>
</protein>
<dbReference type="FunFam" id="3.30.200.20:FF:000661">
    <property type="entry name" value="Serine-threonine protein kinase plant-type"/>
    <property type="match status" value="1"/>
</dbReference>
<dbReference type="GO" id="GO:0006952">
    <property type="term" value="P:defense response"/>
    <property type="evidence" value="ECO:0007669"/>
    <property type="project" value="UniProtKB-ARBA"/>
</dbReference>
<dbReference type="PANTHER" id="PTHR48056">
    <property type="entry name" value="LRR RECEPTOR-LIKE SERINE/THREONINE-PROTEIN KINASE-RELATED"/>
    <property type="match status" value="1"/>
</dbReference>
<dbReference type="InterPro" id="IPR032675">
    <property type="entry name" value="LRR_dom_sf"/>
</dbReference>
<comment type="catalytic activity">
    <reaction evidence="20">
        <text>L-seryl-[protein] + ATP = O-phospho-L-seryl-[protein] + ADP + H(+)</text>
        <dbReference type="Rhea" id="RHEA:17989"/>
        <dbReference type="Rhea" id="RHEA-COMP:9863"/>
        <dbReference type="Rhea" id="RHEA-COMP:11604"/>
        <dbReference type="ChEBI" id="CHEBI:15378"/>
        <dbReference type="ChEBI" id="CHEBI:29999"/>
        <dbReference type="ChEBI" id="CHEBI:30616"/>
        <dbReference type="ChEBI" id="CHEBI:83421"/>
        <dbReference type="ChEBI" id="CHEBI:456216"/>
        <dbReference type="EC" id="2.7.11.1"/>
    </reaction>
</comment>
<dbReference type="PROSITE" id="PS00108">
    <property type="entry name" value="PROTEIN_KINASE_ST"/>
    <property type="match status" value="1"/>
</dbReference>
<dbReference type="Gene3D" id="3.80.10.10">
    <property type="entry name" value="Ribonuclease Inhibitor"/>
    <property type="match status" value="5"/>
</dbReference>
<dbReference type="Gene3D" id="3.30.200.20">
    <property type="entry name" value="Phosphorylase Kinase, domain 1"/>
    <property type="match status" value="1"/>
</dbReference>
<dbReference type="GO" id="GO:0051707">
    <property type="term" value="P:response to other organism"/>
    <property type="evidence" value="ECO:0007669"/>
    <property type="project" value="UniProtKB-ARBA"/>
</dbReference>
<keyword evidence="9 22" id="KW-0812">Transmembrane</keyword>
<keyword evidence="25" id="KW-1185">Reference proteome</keyword>
<keyword evidence="15 22" id="KW-1133">Transmembrane helix</keyword>
<dbReference type="InterPro" id="IPR011009">
    <property type="entry name" value="Kinase-like_dom_sf"/>
</dbReference>
<evidence type="ECO:0000256" key="8">
    <source>
        <dbReference type="ARBA" id="ARBA00022679"/>
    </source>
</evidence>
<gene>
    <name evidence="24" type="ORF">E3N88_36889</name>
</gene>
<dbReference type="PANTHER" id="PTHR48056:SF73">
    <property type="entry name" value="LRR RECEPTOR-LIKE SERINE_THREONINE-PROTEIN KINASE EFR"/>
    <property type="match status" value="1"/>
</dbReference>
<dbReference type="InterPro" id="IPR000719">
    <property type="entry name" value="Prot_kinase_dom"/>
</dbReference>
<evidence type="ECO:0000313" key="24">
    <source>
        <dbReference type="EMBL" id="KAD3069009.1"/>
    </source>
</evidence>
<dbReference type="FunFam" id="1.10.510.10:FF:000358">
    <property type="entry name" value="Putative leucine-rich repeat receptor-like serine/threonine-protein kinase"/>
    <property type="match status" value="1"/>
</dbReference>
<dbReference type="FunFam" id="3.80.10.10:FF:000233">
    <property type="entry name" value="Leucine-rich repeat receptor-like protein kinase TDR"/>
    <property type="match status" value="1"/>
</dbReference>
<keyword evidence="7" id="KW-0433">Leucine-rich repeat</keyword>
<evidence type="ECO:0000256" key="2">
    <source>
        <dbReference type="ARBA" id="ARBA00008684"/>
    </source>
</evidence>
<evidence type="ECO:0000256" key="10">
    <source>
        <dbReference type="ARBA" id="ARBA00022729"/>
    </source>
</evidence>
<dbReference type="AlphaFoldDB" id="A0A5N6M508"/>
<dbReference type="GO" id="GO:0033612">
    <property type="term" value="F:receptor serine/threonine kinase binding"/>
    <property type="evidence" value="ECO:0007669"/>
    <property type="project" value="TreeGrafter"/>
</dbReference>
<evidence type="ECO:0000256" key="11">
    <source>
        <dbReference type="ARBA" id="ARBA00022737"/>
    </source>
</evidence>
<evidence type="ECO:0000259" key="23">
    <source>
        <dbReference type="PROSITE" id="PS50011"/>
    </source>
</evidence>
<comment type="catalytic activity">
    <reaction evidence="19">
        <text>L-threonyl-[protein] + ATP = O-phospho-L-threonyl-[protein] + ADP + H(+)</text>
        <dbReference type="Rhea" id="RHEA:46608"/>
        <dbReference type="Rhea" id="RHEA-COMP:11060"/>
        <dbReference type="Rhea" id="RHEA-COMP:11605"/>
        <dbReference type="ChEBI" id="CHEBI:15378"/>
        <dbReference type="ChEBI" id="CHEBI:30013"/>
        <dbReference type="ChEBI" id="CHEBI:30616"/>
        <dbReference type="ChEBI" id="CHEBI:61977"/>
        <dbReference type="ChEBI" id="CHEBI:456216"/>
        <dbReference type="EC" id="2.7.11.1"/>
    </reaction>
</comment>
<dbReference type="InterPro" id="IPR003591">
    <property type="entry name" value="Leu-rich_rpt_typical-subtyp"/>
</dbReference>
<dbReference type="InterPro" id="IPR013210">
    <property type="entry name" value="LRR_N_plant-typ"/>
</dbReference>
<dbReference type="SMART" id="SM00369">
    <property type="entry name" value="LRR_TYP"/>
    <property type="match status" value="10"/>
</dbReference>
<dbReference type="SUPFAM" id="SSF52058">
    <property type="entry name" value="L domain-like"/>
    <property type="match status" value="1"/>
</dbReference>